<dbReference type="PROSITE" id="PS50097">
    <property type="entry name" value="BTB"/>
    <property type="match status" value="1"/>
</dbReference>
<dbReference type="WBParaSite" id="PSU_v2.g8209.t1">
    <property type="protein sequence ID" value="PSU_v2.g8209.t1"/>
    <property type="gene ID" value="PSU_v2.g8209"/>
</dbReference>
<name>A0A914Z7A7_9BILA</name>
<evidence type="ECO:0000313" key="3">
    <source>
        <dbReference type="WBParaSite" id="PSU_v2.g8209.t1"/>
    </source>
</evidence>
<organism evidence="2 3">
    <name type="scientific">Panagrolaimus superbus</name>
    <dbReference type="NCBI Taxonomy" id="310955"/>
    <lineage>
        <taxon>Eukaryota</taxon>
        <taxon>Metazoa</taxon>
        <taxon>Ecdysozoa</taxon>
        <taxon>Nematoda</taxon>
        <taxon>Chromadorea</taxon>
        <taxon>Rhabditida</taxon>
        <taxon>Tylenchina</taxon>
        <taxon>Panagrolaimomorpha</taxon>
        <taxon>Panagrolaimoidea</taxon>
        <taxon>Panagrolaimidae</taxon>
        <taxon>Panagrolaimus</taxon>
    </lineage>
</organism>
<accession>A0A914Z7A7</accession>
<dbReference type="CDD" id="cd18186">
    <property type="entry name" value="BTB_POZ_ZBTB_KLHL-like"/>
    <property type="match status" value="1"/>
</dbReference>
<feature type="domain" description="BTB" evidence="1">
    <location>
        <begin position="19"/>
        <end position="87"/>
    </location>
</feature>
<proteinExistence type="predicted"/>
<dbReference type="Gene3D" id="3.30.710.10">
    <property type="entry name" value="Potassium Channel Kv1.1, Chain A"/>
    <property type="match status" value="1"/>
</dbReference>
<reference evidence="3" key="1">
    <citation type="submission" date="2022-11" db="UniProtKB">
        <authorList>
            <consortium name="WormBaseParasite"/>
        </authorList>
    </citation>
    <scope>IDENTIFICATION</scope>
</reference>
<evidence type="ECO:0000259" key="1">
    <source>
        <dbReference type="PROSITE" id="PS50097"/>
    </source>
</evidence>
<dbReference type="SUPFAM" id="SSF54695">
    <property type="entry name" value="POZ domain"/>
    <property type="match status" value="1"/>
</dbReference>
<dbReference type="PANTHER" id="PTHR45774:SF3">
    <property type="entry name" value="BTB (POZ) DOMAIN-CONTAINING 2B-RELATED"/>
    <property type="match status" value="1"/>
</dbReference>
<dbReference type="PANTHER" id="PTHR45774">
    <property type="entry name" value="BTB/POZ DOMAIN-CONTAINING"/>
    <property type="match status" value="1"/>
</dbReference>
<sequence>MSTAKETYQNLYENKNDDADVTFLVHGEEIKAHKIIVTDRSEMLKTMINFPVPPEDGRYLITDELIQANDFKEFLKFLYLDECEIDYINIGALLHMSEMYLVPLMKQKCMEFVHTECKTIHGILQCCELAILHEKECPEMIEICLTALSNTRFTSFCYTSRIGKTRVSAELIKRIAKDCPRTSTLNEDDMFMKIFDWGTMECKPPVTPEGMKKVLSEIMKSIKLENLSINNLTKIVHKNGLLPPEKYVQQLIDHINGNRPVGSIDESVLSDGSDTSGRFGFRSRFESQNVQRQYESYY</sequence>
<keyword evidence="2" id="KW-1185">Reference proteome</keyword>
<protein>
    <submittedName>
        <fullName evidence="3">BTB domain-containing protein</fullName>
    </submittedName>
</protein>
<dbReference type="AlphaFoldDB" id="A0A914Z7A7"/>
<dbReference type="SMART" id="SM00225">
    <property type="entry name" value="BTB"/>
    <property type="match status" value="1"/>
</dbReference>
<dbReference type="Proteomes" id="UP000887577">
    <property type="component" value="Unplaced"/>
</dbReference>
<dbReference type="InterPro" id="IPR000210">
    <property type="entry name" value="BTB/POZ_dom"/>
</dbReference>
<dbReference type="InterPro" id="IPR011333">
    <property type="entry name" value="SKP1/BTB/POZ_sf"/>
</dbReference>
<evidence type="ECO:0000313" key="2">
    <source>
        <dbReference type="Proteomes" id="UP000887577"/>
    </source>
</evidence>
<dbReference type="Pfam" id="PF00651">
    <property type="entry name" value="BTB"/>
    <property type="match status" value="1"/>
</dbReference>